<evidence type="ECO:0000256" key="7">
    <source>
        <dbReference type="ARBA" id="ARBA00023211"/>
    </source>
</evidence>
<evidence type="ECO:0000313" key="10">
    <source>
        <dbReference type="Proteomes" id="UP001589758"/>
    </source>
</evidence>
<accession>A0ABV6C6P3</accession>
<evidence type="ECO:0000256" key="3">
    <source>
        <dbReference type="ARBA" id="ARBA00022490"/>
    </source>
</evidence>
<dbReference type="Gene3D" id="3.40.630.10">
    <property type="entry name" value="Zn peptidases"/>
    <property type="match status" value="1"/>
</dbReference>
<dbReference type="PIRSF" id="PIRSF036388">
    <property type="entry name" value="Ctsl_amnpptdse_B"/>
    <property type="match status" value="1"/>
</dbReference>
<keyword evidence="2 9" id="KW-0031">Aminopeptidase</keyword>
<evidence type="ECO:0000256" key="6">
    <source>
        <dbReference type="ARBA" id="ARBA00022801"/>
    </source>
</evidence>
<comment type="caution">
    <text evidence="9">The sequence shown here is derived from an EMBL/GenBank/DDBJ whole genome shotgun (WGS) entry which is preliminary data.</text>
</comment>
<dbReference type="Pfam" id="PF00883">
    <property type="entry name" value="Peptidase_M17"/>
    <property type="match status" value="1"/>
</dbReference>
<name>A0ABV6C6P3_9GAMM</name>
<keyword evidence="7" id="KW-0464">Manganese</keyword>
<keyword evidence="4" id="KW-0645">Protease</keyword>
<feature type="domain" description="Cytosol aminopeptidase" evidence="8">
    <location>
        <begin position="284"/>
        <end position="291"/>
    </location>
</feature>
<evidence type="ECO:0000256" key="1">
    <source>
        <dbReference type="ARBA" id="ARBA00009528"/>
    </source>
</evidence>
<dbReference type="Pfam" id="PF12404">
    <property type="entry name" value="DUF3663"/>
    <property type="match status" value="1"/>
</dbReference>
<proteinExistence type="inferred from homology"/>
<dbReference type="Proteomes" id="UP001589758">
    <property type="component" value="Unassembled WGS sequence"/>
</dbReference>
<reference evidence="9 10" key="1">
    <citation type="submission" date="2024-09" db="EMBL/GenBank/DDBJ databases">
        <authorList>
            <person name="Sun Q."/>
            <person name="Mori K."/>
        </authorList>
    </citation>
    <scope>NUCLEOTIDE SEQUENCE [LARGE SCALE GENOMIC DNA]</scope>
    <source>
        <strain evidence="9 10">CCM 8545</strain>
    </source>
</reference>
<dbReference type="PRINTS" id="PR00481">
    <property type="entry name" value="LAMNOPPTDASE"/>
</dbReference>
<evidence type="ECO:0000256" key="5">
    <source>
        <dbReference type="ARBA" id="ARBA00022723"/>
    </source>
</evidence>
<protein>
    <submittedName>
        <fullName evidence="9">Aminopeptidase PepB</fullName>
        <ecNumber evidence="9">3.4.11.23</ecNumber>
    </submittedName>
</protein>
<dbReference type="PANTHER" id="PTHR11963">
    <property type="entry name" value="LEUCINE AMINOPEPTIDASE-RELATED"/>
    <property type="match status" value="1"/>
</dbReference>
<dbReference type="PROSITE" id="PS00631">
    <property type="entry name" value="CYTOSOL_AP"/>
    <property type="match status" value="1"/>
</dbReference>
<evidence type="ECO:0000256" key="2">
    <source>
        <dbReference type="ARBA" id="ARBA00022438"/>
    </source>
</evidence>
<dbReference type="CDD" id="cd00433">
    <property type="entry name" value="Peptidase_M17"/>
    <property type="match status" value="1"/>
</dbReference>
<dbReference type="EMBL" id="JBHLXE010000013">
    <property type="protein sequence ID" value="MFC0178628.1"/>
    <property type="molecule type" value="Genomic_DNA"/>
</dbReference>
<dbReference type="RefSeq" id="WP_385875451.1">
    <property type="nucleotide sequence ID" value="NZ_JBHLXE010000013.1"/>
</dbReference>
<dbReference type="InterPro" id="IPR047620">
    <property type="entry name" value="M17_PepB-like_N"/>
</dbReference>
<evidence type="ECO:0000259" key="8">
    <source>
        <dbReference type="PROSITE" id="PS00631"/>
    </source>
</evidence>
<dbReference type="GO" id="GO:0004177">
    <property type="term" value="F:aminopeptidase activity"/>
    <property type="evidence" value="ECO:0007669"/>
    <property type="project" value="UniProtKB-KW"/>
</dbReference>
<keyword evidence="10" id="KW-1185">Reference proteome</keyword>
<evidence type="ECO:0000313" key="9">
    <source>
        <dbReference type="EMBL" id="MFC0178628.1"/>
    </source>
</evidence>
<dbReference type="NCBIfam" id="NF003450">
    <property type="entry name" value="PRK05015.1"/>
    <property type="match status" value="1"/>
</dbReference>
<sequence length="441" mass="48002">MSASTITIKITYEPALLGYGKDAKLSFSPLENEVVALIHLNQSNDLLSQLNIIRKVARQLETQGIRSAKLVGEDWDLEKSFSFWQGYYNPKNEIEITFASLDEATRQKLSSLIKISGWTRDLINEPSDTLGPDELANKCLALLEATAGDHISYEKISGQALLEKGYTGLYTVGKGSYREPVYLKIDFNPSREESTTTAACLVGKGITFDTGGYSLKPSQFMESMKSDMGGAAMVAGSLALAILLGLKERVQLIICCADNMVSGKAFKLGDVIKYRNEVTVEVLNTDAEGRLVLADGLIDASAIKPKYIIDCATLTGAAKVALSNDYHAAFSFDDAMVNNLLSHAKTQYEAFWRLPLASFHREHFPSSFAKISNTNSGAHTAGASTAAAFLSYFVEEYQENWLHIDCSATYRKAAVDGWAAGATGIGIRTLADFLVSLNQTA</sequence>
<dbReference type="InterPro" id="IPR011356">
    <property type="entry name" value="Leucine_aapep/pepB"/>
</dbReference>
<comment type="similarity">
    <text evidence="1">Belongs to the peptidase M17 family.</text>
</comment>
<evidence type="ECO:0000256" key="4">
    <source>
        <dbReference type="ARBA" id="ARBA00022670"/>
    </source>
</evidence>
<gene>
    <name evidence="9" type="primary">pepB</name>
    <name evidence="9" type="ORF">ACFFIT_00680</name>
</gene>
<keyword evidence="3" id="KW-0963">Cytoplasm</keyword>
<dbReference type="EC" id="3.4.11.23" evidence="9"/>
<keyword evidence="5" id="KW-0479">Metal-binding</keyword>
<dbReference type="InterPro" id="IPR008330">
    <property type="entry name" value="Pept_M17_PepB"/>
</dbReference>
<dbReference type="InterPro" id="IPR000819">
    <property type="entry name" value="Peptidase_M17_C"/>
</dbReference>
<dbReference type="PANTHER" id="PTHR11963:SF20">
    <property type="entry name" value="PEPTIDASE B"/>
    <property type="match status" value="1"/>
</dbReference>
<organism evidence="9 10">
    <name type="scientific">Thorsellia kenyensis</name>
    <dbReference type="NCBI Taxonomy" id="1549888"/>
    <lineage>
        <taxon>Bacteria</taxon>
        <taxon>Pseudomonadati</taxon>
        <taxon>Pseudomonadota</taxon>
        <taxon>Gammaproteobacteria</taxon>
        <taxon>Enterobacterales</taxon>
        <taxon>Thorselliaceae</taxon>
        <taxon>Thorsellia</taxon>
    </lineage>
</organism>
<dbReference type="SUPFAM" id="SSF53187">
    <property type="entry name" value="Zn-dependent exopeptidases"/>
    <property type="match status" value="1"/>
</dbReference>
<keyword evidence="6 9" id="KW-0378">Hydrolase</keyword>